<comment type="caution">
    <text evidence="1">The sequence shown here is derived from an EMBL/GenBank/DDBJ whole genome shotgun (WGS) entry which is preliminary data.</text>
</comment>
<dbReference type="Proteomes" id="UP001172680">
    <property type="component" value="Unassembled WGS sequence"/>
</dbReference>
<proteinExistence type="predicted"/>
<evidence type="ECO:0000313" key="1">
    <source>
        <dbReference type="EMBL" id="KAJ9634502.1"/>
    </source>
</evidence>
<name>A0ACC2YGY7_9PEZI</name>
<accession>A0ACC2YGY7</accession>
<reference evidence="1" key="1">
    <citation type="submission" date="2022-10" db="EMBL/GenBank/DDBJ databases">
        <title>Culturing micro-colonial fungi from biological soil crusts in the Mojave desert and describing Neophaeococcomyces mojavensis, and introducing the new genera and species Taxawa tesnikishii.</title>
        <authorList>
            <person name="Kurbessoian T."/>
            <person name="Stajich J.E."/>
        </authorList>
    </citation>
    <scope>NUCLEOTIDE SEQUENCE</scope>
    <source>
        <strain evidence="1">JES_115</strain>
    </source>
</reference>
<evidence type="ECO:0000313" key="2">
    <source>
        <dbReference type="Proteomes" id="UP001172680"/>
    </source>
</evidence>
<gene>
    <name evidence="1" type="ORF">H2199_008959</name>
</gene>
<sequence>MPQLPRYTYIGPVDHTVVPDRSKMKGKSIIITGGANGMGEQCVREFVAAGAFVTFGDVNPRGASIANELNTKHGRECCAFVKVDIRDWDQQIAMFETAKRKPDS</sequence>
<keyword evidence="2" id="KW-1185">Reference proteome</keyword>
<protein>
    <submittedName>
        <fullName evidence="1">Uncharacterized protein</fullName>
    </submittedName>
</protein>
<dbReference type="EMBL" id="JAPDRP010000032">
    <property type="protein sequence ID" value="KAJ9634502.1"/>
    <property type="molecule type" value="Genomic_DNA"/>
</dbReference>
<organism evidence="1 2">
    <name type="scientific">Coniosporium tulheliwenetii</name>
    <dbReference type="NCBI Taxonomy" id="3383036"/>
    <lineage>
        <taxon>Eukaryota</taxon>
        <taxon>Fungi</taxon>
        <taxon>Dikarya</taxon>
        <taxon>Ascomycota</taxon>
        <taxon>Pezizomycotina</taxon>
        <taxon>Dothideomycetes</taxon>
        <taxon>Dothideomycetes incertae sedis</taxon>
        <taxon>Coniosporium</taxon>
    </lineage>
</organism>